<name>A0A7S8C341_9HYPH</name>
<gene>
    <name evidence="3" type="ORF">HW532_07160</name>
</gene>
<dbReference type="GO" id="GO:0031469">
    <property type="term" value="C:bacterial microcompartment"/>
    <property type="evidence" value="ECO:0007669"/>
    <property type="project" value="UniProtKB-SubCell"/>
</dbReference>
<dbReference type="EMBL" id="CP058214">
    <property type="protein sequence ID" value="QPC42503.1"/>
    <property type="molecule type" value="Genomic_DNA"/>
</dbReference>
<keyword evidence="4" id="KW-1185">Reference proteome</keyword>
<dbReference type="SUPFAM" id="SSF159133">
    <property type="entry name" value="EutN/CcmL-like"/>
    <property type="match status" value="1"/>
</dbReference>
<dbReference type="Proteomes" id="UP000593594">
    <property type="component" value="Chromosome"/>
</dbReference>
<dbReference type="KEGG" id="kmn:HW532_07160"/>
<dbReference type="PROSITE" id="PS51932">
    <property type="entry name" value="BMV"/>
    <property type="match status" value="1"/>
</dbReference>
<protein>
    <submittedName>
        <fullName evidence="3">EutN/CcmL family microcompartment protein</fullName>
    </submittedName>
</protein>
<dbReference type="Gene3D" id="2.40.50.220">
    <property type="entry name" value="EutN/Ccml"/>
    <property type="match status" value="1"/>
</dbReference>
<comment type="subcellular location">
    <subcellularLocation>
        <location evidence="1">Bacterial microcompartment</location>
    </subcellularLocation>
</comment>
<dbReference type="CDD" id="cd01614">
    <property type="entry name" value="EutN_CcmL"/>
    <property type="match status" value="1"/>
</dbReference>
<evidence type="ECO:0000256" key="2">
    <source>
        <dbReference type="ARBA" id="ARBA00024446"/>
    </source>
</evidence>
<dbReference type="PANTHER" id="PTHR36539">
    <property type="entry name" value="ETHANOLAMINE UTILIZATION PROTEIN EUTN"/>
    <property type="match status" value="1"/>
</dbReference>
<organism evidence="3 4">
    <name type="scientific">Kaustia mangrovi</name>
    <dbReference type="NCBI Taxonomy" id="2593653"/>
    <lineage>
        <taxon>Bacteria</taxon>
        <taxon>Pseudomonadati</taxon>
        <taxon>Pseudomonadota</taxon>
        <taxon>Alphaproteobacteria</taxon>
        <taxon>Hyphomicrobiales</taxon>
        <taxon>Parvibaculaceae</taxon>
        <taxon>Kaustia</taxon>
    </lineage>
</organism>
<sequence length="91" mass="9479">MKTGIVIGKVWATKRLDELPGGALLEIALEEGRGGGDTGERLIALDPLGAGDGERVLVTQGSVARSWFKDPKAVVDALVIGILDEPRKASG</sequence>
<evidence type="ECO:0000313" key="4">
    <source>
        <dbReference type="Proteomes" id="UP000593594"/>
    </source>
</evidence>
<keyword evidence="2" id="KW-1283">Bacterial microcompartment</keyword>
<evidence type="ECO:0000256" key="1">
    <source>
        <dbReference type="ARBA" id="ARBA00024322"/>
    </source>
</evidence>
<reference evidence="3 4" key="1">
    <citation type="submission" date="2020-06" db="EMBL/GenBank/DDBJ databases">
        <title>Genome sequence of 2 isolates from Red Sea Mangroves.</title>
        <authorList>
            <person name="Sefrji F."/>
            <person name="Michoud G."/>
            <person name="Merlino G."/>
            <person name="Daffonchio D."/>
        </authorList>
    </citation>
    <scope>NUCLEOTIDE SEQUENCE [LARGE SCALE GENOMIC DNA]</scope>
    <source>
        <strain evidence="3 4">R1DC25</strain>
    </source>
</reference>
<dbReference type="RefSeq" id="WP_213163738.1">
    <property type="nucleotide sequence ID" value="NZ_CP058214.1"/>
</dbReference>
<accession>A0A7S8C341</accession>
<dbReference type="InterPro" id="IPR036677">
    <property type="entry name" value="EutN_CcmL_sf"/>
</dbReference>
<dbReference type="Pfam" id="PF03319">
    <property type="entry name" value="EutN_CcmL"/>
    <property type="match status" value="1"/>
</dbReference>
<dbReference type="InterPro" id="IPR004992">
    <property type="entry name" value="EutN_CcmL"/>
</dbReference>
<evidence type="ECO:0000313" key="3">
    <source>
        <dbReference type="EMBL" id="QPC42503.1"/>
    </source>
</evidence>
<proteinExistence type="predicted"/>
<dbReference type="AlphaFoldDB" id="A0A7S8C341"/>